<evidence type="ECO:0000256" key="1">
    <source>
        <dbReference type="ARBA" id="ARBA00023125"/>
    </source>
</evidence>
<dbReference type="Pfam" id="PF00440">
    <property type="entry name" value="TetR_N"/>
    <property type="match status" value="1"/>
</dbReference>
<reference evidence="4" key="1">
    <citation type="submission" date="2021-10" db="EMBL/GenBank/DDBJ databases">
        <title>The diversity and Nitrogen Metabolism of Culturable Nitrate-Utilizing Bacteria Within the Oxygen Minimum Zone of the Changjiang (Yangtze River)Estuary.</title>
        <authorList>
            <person name="Zhang D."/>
            <person name="Zheng J."/>
            <person name="Liu S."/>
            <person name="He W."/>
        </authorList>
    </citation>
    <scope>NUCLEOTIDE SEQUENCE</scope>
    <source>
        <strain evidence="4">FXH-223</strain>
    </source>
</reference>
<dbReference type="InterPro" id="IPR001647">
    <property type="entry name" value="HTH_TetR"/>
</dbReference>
<evidence type="ECO:0000259" key="3">
    <source>
        <dbReference type="PROSITE" id="PS50977"/>
    </source>
</evidence>
<dbReference type="SUPFAM" id="SSF46689">
    <property type="entry name" value="Homeodomain-like"/>
    <property type="match status" value="1"/>
</dbReference>
<dbReference type="SUPFAM" id="SSF48498">
    <property type="entry name" value="Tetracyclin repressor-like, C-terminal domain"/>
    <property type="match status" value="1"/>
</dbReference>
<dbReference type="AlphaFoldDB" id="A0A9Q3UNA5"/>
<organism evidence="4 5">
    <name type="scientific">Alloalcanivorax marinus</name>
    <dbReference type="NCBI Taxonomy" id="1177169"/>
    <lineage>
        <taxon>Bacteria</taxon>
        <taxon>Pseudomonadati</taxon>
        <taxon>Pseudomonadota</taxon>
        <taxon>Gammaproteobacteria</taxon>
        <taxon>Oceanospirillales</taxon>
        <taxon>Alcanivoracaceae</taxon>
        <taxon>Alloalcanivorax</taxon>
    </lineage>
</organism>
<gene>
    <name evidence="4" type="ORF">LL252_12295</name>
</gene>
<evidence type="ECO:0000313" key="5">
    <source>
        <dbReference type="Proteomes" id="UP001108027"/>
    </source>
</evidence>
<dbReference type="GO" id="GO:0000976">
    <property type="term" value="F:transcription cis-regulatory region binding"/>
    <property type="evidence" value="ECO:0007669"/>
    <property type="project" value="TreeGrafter"/>
</dbReference>
<evidence type="ECO:0000313" key="4">
    <source>
        <dbReference type="EMBL" id="MCC4309350.1"/>
    </source>
</evidence>
<dbReference type="Proteomes" id="UP001108027">
    <property type="component" value="Unassembled WGS sequence"/>
</dbReference>
<sequence length="202" mass="22688">MKKTRDRAASTRALLDAGIKAFSAKGYDAATTKEIARLAGLNEQLITRYFGGKMGLLVAVYRDLLEHQEDDLAYEASPRQATVPLEIAHFLAHKNRHFRATDKLMTIMLVRLLIDQETAARYDLSFMYRMSTVLAKRLRVFQREGRIRPDCDTLQVSESIMAQAFVDLFLTPAIVGLDPDRIAADCEKIVRITCEGIVPPAS</sequence>
<protein>
    <submittedName>
        <fullName evidence="4">TetR/AcrR family transcriptional regulator</fullName>
    </submittedName>
</protein>
<dbReference type="InterPro" id="IPR036271">
    <property type="entry name" value="Tet_transcr_reg_TetR-rel_C_sf"/>
</dbReference>
<evidence type="ECO:0000256" key="2">
    <source>
        <dbReference type="PROSITE-ProRule" id="PRU00335"/>
    </source>
</evidence>
<feature type="DNA-binding region" description="H-T-H motif" evidence="2">
    <location>
        <begin position="31"/>
        <end position="50"/>
    </location>
</feature>
<dbReference type="GO" id="GO:0003700">
    <property type="term" value="F:DNA-binding transcription factor activity"/>
    <property type="evidence" value="ECO:0007669"/>
    <property type="project" value="TreeGrafter"/>
</dbReference>
<comment type="caution">
    <text evidence="4">The sequence shown here is derived from an EMBL/GenBank/DDBJ whole genome shotgun (WGS) entry which is preliminary data.</text>
</comment>
<dbReference type="InterPro" id="IPR050109">
    <property type="entry name" value="HTH-type_TetR-like_transc_reg"/>
</dbReference>
<dbReference type="PANTHER" id="PTHR30055">
    <property type="entry name" value="HTH-TYPE TRANSCRIPTIONAL REGULATOR RUTR"/>
    <property type="match status" value="1"/>
</dbReference>
<keyword evidence="1 2" id="KW-0238">DNA-binding</keyword>
<dbReference type="PANTHER" id="PTHR30055:SF226">
    <property type="entry name" value="HTH-TYPE TRANSCRIPTIONAL REGULATOR PKSA"/>
    <property type="match status" value="1"/>
</dbReference>
<name>A0A9Q3UNA5_9GAMM</name>
<dbReference type="InterPro" id="IPR009057">
    <property type="entry name" value="Homeodomain-like_sf"/>
</dbReference>
<dbReference type="RefSeq" id="WP_228234203.1">
    <property type="nucleotide sequence ID" value="NZ_JAJGNA010000015.1"/>
</dbReference>
<dbReference type="Gene3D" id="1.10.357.10">
    <property type="entry name" value="Tetracycline Repressor, domain 2"/>
    <property type="match status" value="1"/>
</dbReference>
<feature type="domain" description="HTH tetR-type" evidence="3">
    <location>
        <begin position="8"/>
        <end position="68"/>
    </location>
</feature>
<keyword evidence="5" id="KW-1185">Reference proteome</keyword>
<accession>A0A9Q3UNA5</accession>
<dbReference type="EMBL" id="JAJGNA010000015">
    <property type="protein sequence ID" value="MCC4309350.1"/>
    <property type="molecule type" value="Genomic_DNA"/>
</dbReference>
<proteinExistence type="predicted"/>
<dbReference type="PROSITE" id="PS50977">
    <property type="entry name" value="HTH_TETR_2"/>
    <property type="match status" value="1"/>
</dbReference>
<dbReference type="PRINTS" id="PR00455">
    <property type="entry name" value="HTHTETR"/>
</dbReference>